<proteinExistence type="predicted"/>
<reference evidence="1 2" key="1">
    <citation type="submission" date="2020-12" db="EMBL/GenBank/DDBJ databases">
        <title>FDA dAtabase for Regulatory Grade micrObial Sequences (FDA-ARGOS): Supporting development and validation of Infectious Disease Dx tests.</title>
        <authorList>
            <person name="Sproer C."/>
            <person name="Gronow S."/>
            <person name="Severitt S."/>
            <person name="Schroder I."/>
            <person name="Tallon L."/>
            <person name="Sadzewicz L."/>
            <person name="Zhao X."/>
            <person name="Boylan J."/>
            <person name="Ott S."/>
            <person name="Bowen H."/>
            <person name="Vavikolanu K."/>
            <person name="Mehta A."/>
            <person name="Aluvathingal J."/>
            <person name="Nadendla S."/>
            <person name="Lowell S."/>
            <person name="Myers T."/>
            <person name="Yan Y."/>
            <person name="Sichtig H."/>
        </authorList>
    </citation>
    <scope>NUCLEOTIDE SEQUENCE [LARGE SCALE GENOMIC DNA]</scope>
    <source>
        <strain evidence="1 2">FDAARGOS_999</strain>
    </source>
</reference>
<name>A0A7T4FQY4_9FUSO</name>
<protein>
    <submittedName>
        <fullName evidence="1">Uncharacterized protein</fullName>
    </submittedName>
</protein>
<dbReference type="Proteomes" id="UP000595577">
    <property type="component" value="Chromosome"/>
</dbReference>
<accession>A0A7T4FQY4</accession>
<dbReference type="AlphaFoldDB" id="A0A7T4FQY4"/>
<dbReference type="EMBL" id="CP066022">
    <property type="protein sequence ID" value="QQB75050.1"/>
    <property type="molecule type" value="Genomic_DNA"/>
</dbReference>
<evidence type="ECO:0000313" key="1">
    <source>
        <dbReference type="EMBL" id="QQB75050.1"/>
    </source>
</evidence>
<organism evidence="1 2">
    <name type="scientific">Fusobacterium canifelinum</name>
    <dbReference type="NCBI Taxonomy" id="285729"/>
    <lineage>
        <taxon>Bacteria</taxon>
        <taxon>Fusobacteriati</taxon>
        <taxon>Fusobacteriota</taxon>
        <taxon>Fusobacteriia</taxon>
        <taxon>Fusobacteriales</taxon>
        <taxon>Fusobacteriaceae</taxon>
        <taxon>Fusobacterium</taxon>
    </lineage>
</organism>
<sequence>MGLKSDGKDYSNTNFGENVGDKANEGFNIYRDDIRTETKEKAIIKTGIANPWITYTEKEIQEMINKVDGNGSYIVDWKRYSKDAEYREQTNYYFYQAKYFVKVKAIDKIDKNSIEITRDNGEKLKLTEIPAKEAIYHNVEKINGEWYFNFSEETRYKKYVNEDGYELILDKNNNPVYDPVVVGTYNFFTYSSKLELANLGRHLQDVKLWKKYGTGPNDPTTREEREKIGGGMLGIDITFNYKEIEDELKARSKNKVSLNELKEIINKIDEKKLKKIRNIK</sequence>
<evidence type="ECO:0000313" key="2">
    <source>
        <dbReference type="Proteomes" id="UP000595577"/>
    </source>
</evidence>
<gene>
    <name evidence="1" type="ORF">I6H56_09865</name>
</gene>